<evidence type="ECO:0000256" key="5">
    <source>
        <dbReference type="ARBA" id="ARBA00023015"/>
    </source>
</evidence>
<dbReference type="InterPro" id="IPR015421">
    <property type="entry name" value="PyrdxlP-dep_Trfase_major"/>
</dbReference>
<reference evidence="9 10" key="1">
    <citation type="submission" date="2019-07" db="EMBL/GenBank/DDBJ databases">
        <title>Genomic Encyclopedia of Type Strains, Phase III (KMG-III): the genomes of soil and plant-associated and newly described type strains.</title>
        <authorList>
            <person name="Whitman W."/>
        </authorList>
    </citation>
    <scope>NUCLEOTIDE SEQUENCE [LARGE SCALE GENOMIC DNA]</scope>
    <source>
        <strain evidence="9 10">BL24</strain>
    </source>
</reference>
<dbReference type="Pfam" id="PF00392">
    <property type="entry name" value="GntR"/>
    <property type="match status" value="1"/>
</dbReference>
<dbReference type="CDD" id="cd00609">
    <property type="entry name" value="AAT_like"/>
    <property type="match status" value="1"/>
</dbReference>
<keyword evidence="4" id="KW-0663">Pyridoxal phosphate</keyword>
<dbReference type="GO" id="GO:0003700">
    <property type="term" value="F:DNA-binding transcription factor activity"/>
    <property type="evidence" value="ECO:0007669"/>
    <property type="project" value="InterPro"/>
</dbReference>
<dbReference type="SUPFAM" id="SSF46785">
    <property type="entry name" value="Winged helix' DNA-binding domain"/>
    <property type="match status" value="1"/>
</dbReference>
<keyword evidence="7" id="KW-0804">Transcription</keyword>
<dbReference type="Proteomes" id="UP000323257">
    <property type="component" value="Unassembled WGS sequence"/>
</dbReference>
<keyword evidence="10" id="KW-1185">Reference proteome</keyword>
<evidence type="ECO:0000256" key="2">
    <source>
        <dbReference type="ARBA" id="ARBA00005384"/>
    </source>
</evidence>
<keyword evidence="5" id="KW-0805">Transcription regulation</keyword>
<dbReference type="InterPro" id="IPR000524">
    <property type="entry name" value="Tscrpt_reg_HTH_GntR"/>
</dbReference>
<organism evidence="9 10">
    <name type="scientific">Paenibacillus methanolicus</name>
    <dbReference type="NCBI Taxonomy" id="582686"/>
    <lineage>
        <taxon>Bacteria</taxon>
        <taxon>Bacillati</taxon>
        <taxon>Bacillota</taxon>
        <taxon>Bacilli</taxon>
        <taxon>Bacillales</taxon>
        <taxon>Paenibacillaceae</taxon>
        <taxon>Paenibacillus</taxon>
    </lineage>
</organism>
<evidence type="ECO:0000259" key="8">
    <source>
        <dbReference type="PROSITE" id="PS50949"/>
    </source>
</evidence>
<evidence type="ECO:0000256" key="3">
    <source>
        <dbReference type="ARBA" id="ARBA00022576"/>
    </source>
</evidence>
<dbReference type="OrthoDB" id="9808770at2"/>
<feature type="domain" description="HTH gntR-type" evidence="8">
    <location>
        <begin position="11"/>
        <end position="79"/>
    </location>
</feature>
<dbReference type="InterPro" id="IPR036390">
    <property type="entry name" value="WH_DNA-bd_sf"/>
</dbReference>
<dbReference type="RefSeq" id="WP_148930446.1">
    <property type="nucleotide sequence ID" value="NZ_VNHS01000006.1"/>
</dbReference>
<dbReference type="GO" id="GO:0003677">
    <property type="term" value="F:DNA binding"/>
    <property type="evidence" value="ECO:0007669"/>
    <property type="project" value="UniProtKB-KW"/>
</dbReference>
<keyword evidence="9" id="KW-0808">Transferase</keyword>
<accession>A0A5S5C7R9</accession>
<protein>
    <submittedName>
        <fullName evidence="9">GntR family transcriptional regulator/MocR family aminotransferase</fullName>
    </submittedName>
</protein>
<dbReference type="EMBL" id="VNHS01000006">
    <property type="protein sequence ID" value="TYP74033.1"/>
    <property type="molecule type" value="Genomic_DNA"/>
</dbReference>
<comment type="caution">
    <text evidence="9">The sequence shown here is derived from an EMBL/GenBank/DDBJ whole genome shotgun (WGS) entry which is preliminary data.</text>
</comment>
<dbReference type="SMART" id="SM00345">
    <property type="entry name" value="HTH_GNTR"/>
    <property type="match status" value="1"/>
</dbReference>
<sequence length="499" mass="55063">MEITLPQNDDQPLYRQLYGAIRGMILQGTLPDGTKLPSVKAMQLQLSMSKTPIETACHMLLEEGYLISKPRSGFYVVNPRFPMEIADRHDTVHRQAAPRLAARASAGGHSKVKPISMLDREEPIRNVIDFDLLAVDPRSLPVREWKAAIAAAIDEYGGTLHRYGDARGEEALRKQIADYLLVSRGARCSPEQVVIVGGIGASIRLLGRLLRDRPAGVAFESGGIAQVGAHFEQNGFTLHDISLHTGKLDGGAFSEMGVRAFYLTPSHRPSGQPLPYPARKALLQWANAEDAYLIEDDYEGEFRYAGRPVPSLKALDEEDRVIYLGTFSKAFSPALRIGYLVLPQRLLPELANEGSVLSPPSRIDQLAMALYMAQGNWYRQIRRMRLIYQKKRERLIELVHKRLSPHAVITGGGAGLYVELAIRAPGGASDWMQKAEQAGVRVYVGRMSRADRDNAKGGGNPDAAALVYLGFGGVDESQMEEGILRLGQAWFGMRTCDEC</sequence>
<dbReference type="InterPro" id="IPR004839">
    <property type="entry name" value="Aminotransferase_I/II_large"/>
</dbReference>
<dbReference type="GO" id="GO:0030170">
    <property type="term" value="F:pyridoxal phosphate binding"/>
    <property type="evidence" value="ECO:0007669"/>
    <property type="project" value="InterPro"/>
</dbReference>
<dbReference type="InterPro" id="IPR051446">
    <property type="entry name" value="HTH_trans_reg/aminotransferase"/>
</dbReference>
<dbReference type="PROSITE" id="PS50949">
    <property type="entry name" value="HTH_GNTR"/>
    <property type="match status" value="1"/>
</dbReference>
<dbReference type="AlphaFoldDB" id="A0A5S5C7R9"/>
<dbReference type="Gene3D" id="3.40.640.10">
    <property type="entry name" value="Type I PLP-dependent aspartate aminotransferase-like (Major domain)"/>
    <property type="match status" value="1"/>
</dbReference>
<dbReference type="PANTHER" id="PTHR46577:SF1">
    <property type="entry name" value="HTH-TYPE TRANSCRIPTIONAL REGULATORY PROTEIN GABR"/>
    <property type="match status" value="1"/>
</dbReference>
<comment type="cofactor">
    <cofactor evidence="1">
        <name>pyridoxal 5'-phosphate</name>
        <dbReference type="ChEBI" id="CHEBI:597326"/>
    </cofactor>
</comment>
<dbReference type="Pfam" id="PF00155">
    <property type="entry name" value="Aminotran_1_2"/>
    <property type="match status" value="1"/>
</dbReference>
<name>A0A5S5C7R9_9BACL</name>
<evidence type="ECO:0000256" key="7">
    <source>
        <dbReference type="ARBA" id="ARBA00023163"/>
    </source>
</evidence>
<gene>
    <name evidence="9" type="ORF">BCM02_106314</name>
</gene>
<proteinExistence type="inferred from homology"/>
<dbReference type="InterPro" id="IPR015424">
    <property type="entry name" value="PyrdxlP-dep_Trfase"/>
</dbReference>
<dbReference type="PANTHER" id="PTHR46577">
    <property type="entry name" value="HTH-TYPE TRANSCRIPTIONAL REGULATORY PROTEIN GABR"/>
    <property type="match status" value="1"/>
</dbReference>
<dbReference type="GO" id="GO:0008483">
    <property type="term" value="F:transaminase activity"/>
    <property type="evidence" value="ECO:0007669"/>
    <property type="project" value="UniProtKB-KW"/>
</dbReference>
<evidence type="ECO:0000256" key="4">
    <source>
        <dbReference type="ARBA" id="ARBA00022898"/>
    </source>
</evidence>
<evidence type="ECO:0000313" key="9">
    <source>
        <dbReference type="EMBL" id="TYP74033.1"/>
    </source>
</evidence>
<evidence type="ECO:0000313" key="10">
    <source>
        <dbReference type="Proteomes" id="UP000323257"/>
    </source>
</evidence>
<dbReference type="CDD" id="cd07377">
    <property type="entry name" value="WHTH_GntR"/>
    <property type="match status" value="1"/>
</dbReference>
<evidence type="ECO:0000256" key="1">
    <source>
        <dbReference type="ARBA" id="ARBA00001933"/>
    </source>
</evidence>
<keyword evidence="6" id="KW-0238">DNA-binding</keyword>
<dbReference type="SUPFAM" id="SSF53383">
    <property type="entry name" value="PLP-dependent transferases"/>
    <property type="match status" value="1"/>
</dbReference>
<evidence type="ECO:0000256" key="6">
    <source>
        <dbReference type="ARBA" id="ARBA00023125"/>
    </source>
</evidence>
<comment type="similarity">
    <text evidence="2">In the C-terminal section; belongs to the class-I pyridoxal-phosphate-dependent aminotransferase family.</text>
</comment>
<keyword evidence="3 9" id="KW-0032">Aminotransferase</keyword>
<dbReference type="Gene3D" id="1.10.10.10">
    <property type="entry name" value="Winged helix-like DNA-binding domain superfamily/Winged helix DNA-binding domain"/>
    <property type="match status" value="1"/>
</dbReference>
<dbReference type="InterPro" id="IPR036388">
    <property type="entry name" value="WH-like_DNA-bd_sf"/>
</dbReference>